<reference evidence="14 15" key="1">
    <citation type="submission" date="2023-04" db="EMBL/GenBank/DDBJ databases">
        <title>Genome of Basidiobolus ranarum AG-B5.</title>
        <authorList>
            <person name="Stajich J.E."/>
            <person name="Carter-House D."/>
            <person name="Gryganskyi A."/>
        </authorList>
    </citation>
    <scope>NUCLEOTIDE SEQUENCE [LARGE SCALE GENOMIC DNA]</scope>
    <source>
        <strain evidence="14 15">AG-B5</strain>
    </source>
</reference>
<dbReference type="EMBL" id="JASJQH010009614">
    <property type="protein sequence ID" value="KAK9678979.1"/>
    <property type="molecule type" value="Genomic_DNA"/>
</dbReference>
<dbReference type="InterPro" id="IPR000994">
    <property type="entry name" value="Pept_M24"/>
</dbReference>
<gene>
    <name evidence="14" type="ORF">K7432_016475</name>
</gene>
<comment type="caution">
    <text evidence="14">The sequence shown here is derived from an EMBL/GenBank/DDBJ whole genome shotgun (WGS) entry which is preliminary data.</text>
</comment>
<keyword evidence="5" id="KW-0645">Protease</keyword>
<evidence type="ECO:0000256" key="1">
    <source>
        <dbReference type="ARBA" id="ARBA00004123"/>
    </source>
</evidence>
<evidence type="ECO:0000256" key="6">
    <source>
        <dbReference type="ARBA" id="ARBA00022723"/>
    </source>
</evidence>
<accession>A0ABR2VMC7</accession>
<protein>
    <recommendedName>
        <fullName evidence="10">Probable metalloprotease ARX1</fullName>
    </recommendedName>
    <alternativeName>
        <fullName evidence="11">Associated with ribosomal export complex protein 1</fullName>
    </alternativeName>
</protein>
<dbReference type="CDD" id="cd01089">
    <property type="entry name" value="PA2G4-like"/>
    <property type="match status" value="1"/>
</dbReference>
<keyword evidence="6" id="KW-0479">Metal-binding</keyword>
<comment type="subcellular location">
    <subcellularLocation>
        <location evidence="2">Cytoplasm</location>
    </subcellularLocation>
    <subcellularLocation>
        <location evidence="1">Nucleus</location>
    </subcellularLocation>
</comment>
<dbReference type="PANTHER" id="PTHR10804:SF102">
    <property type="entry name" value="METALLOPROTEASE ARX1-RELATED"/>
    <property type="match status" value="1"/>
</dbReference>
<evidence type="ECO:0000256" key="4">
    <source>
        <dbReference type="ARBA" id="ARBA00022490"/>
    </source>
</evidence>
<proteinExistence type="inferred from homology"/>
<evidence type="ECO:0000256" key="2">
    <source>
        <dbReference type="ARBA" id="ARBA00004496"/>
    </source>
</evidence>
<evidence type="ECO:0000313" key="15">
    <source>
        <dbReference type="Proteomes" id="UP001479436"/>
    </source>
</evidence>
<evidence type="ECO:0000256" key="3">
    <source>
        <dbReference type="ARBA" id="ARBA00007319"/>
    </source>
</evidence>
<evidence type="ECO:0000256" key="8">
    <source>
        <dbReference type="ARBA" id="ARBA00023049"/>
    </source>
</evidence>
<keyword evidence="7" id="KW-0378">Hydrolase</keyword>
<keyword evidence="15" id="KW-1185">Reference proteome</keyword>
<keyword evidence="9" id="KW-0539">Nucleus</keyword>
<keyword evidence="8" id="KW-0482">Metalloprotease</keyword>
<sequence length="374" mass="41341">MEVVLQNTLDNVELNKYQTAAAICDEVLKQVASKVAAGVSVAELCQFGDELIISYTNSVYNKQRLEKGIAVPTSIGVNNFVQNFSPLPTEAYTINTGDMVKIELGVHIDGYVASSAHTTIVNPNPQSPVTGRPADVVCAAYFALEAAIRTLKVGSKNTDVMKVIADSAAVFGCHPVEGTTSNQVQRFLLNGTKAILNYSEESFVEEFVFEENEVYTLNVFMSTGEGKITELEHRPTIYQRDVNQNYSLKLKAARALFNHVNETFSVFPFPIRMVEDARLRLGLQECVNHQLLIPYPIYTERRGESVAQFKLTVVLTPKGPQRLTSLPSLPYIHSELTVPENSELKQILSTSVKSYNLPPLPTLKVKESSAMDMS</sequence>
<dbReference type="SUPFAM" id="SSF55920">
    <property type="entry name" value="Creatinase/aminopeptidase"/>
    <property type="match status" value="1"/>
</dbReference>
<dbReference type="SUPFAM" id="SSF46785">
    <property type="entry name" value="Winged helix' DNA-binding domain"/>
    <property type="match status" value="1"/>
</dbReference>
<evidence type="ECO:0000256" key="9">
    <source>
        <dbReference type="ARBA" id="ARBA00023242"/>
    </source>
</evidence>
<organism evidence="14 15">
    <name type="scientific">Basidiobolus ranarum</name>
    <dbReference type="NCBI Taxonomy" id="34480"/>
    <lineage>
        <taxon>Eukaryota</taxon>
        <taxon>Fungi</taxon>
        <taxon>Fungi incertae sedis</taxon>
        <taxon>Zoopagomycota</taxon>
        <taxon>Entomophthoromycotina</taxon>
        <taxon>Basidiobolomycetes</taxon>
        <taxon>Basidiobolales</taxon>
        <taxon>Basidiobolaceae</taxon>
        <taxon>Basidiobolus</taxon>
    </lineage>
</organism>
<name>A0ABR2VMC7_9FUNG</name>
<dbReference type="InterPro" id="IPR047113">
    <property type="entry name" value="PA2G4/ARX1"/>
</dbReference>
<comment type="function">
    <text evidence="12">Probable metalloprotease involved in proper assembly of pre-ribosomal particles during the biogenesis of the 60S ribosomal subunit. Accompanies the pre-60S particles to the cytoplasm.</text>
</comment>
<evidence type="ECO:0000313" key="14">
    <source>
        <dbReference type="EMBL" id="KAK9678979.1"/>
    </source>
</evidence>
<feature type="domain" description="Peptidase M24" evidence="13">
    <location>
        <begin position="16"/>
        <end position="172"/>
    </location>
</feature>
<keyword evidence="4" id="KW-0963">Cytoplasm</keyword>
<comment type="similarity">
    <text evidence="3">Belongs to the peptidase M24 family.</text>
</comment>
<dbReference type="Pfam" id="PF00557">
    <property type="entry name" value="Peptidase_M24"/>
    <property type="match status" value="1"/>
</dbReference>
<evidence type="ECO:0000256" key="5">
    <source>
        <dbReference type="ARBA" id="ARBA00022670"/>
    </source>
</evidence>
<evidence type="ECO:0000256" key="12">
    <source>
        <dbReference type="ARBA" id="ARBA00034680"/>
    </source>
</evidence>
<evidence type="ECO:0000256" key="11">
    <source>
        <dbReference type="ARBA" id="ARBA00033475"/>
    </source>
</evidence>
<dbReference type="PANTHER" id="PTHR10804">
    <property type="entry name" value="PROTEASE FAMILY M24 METHIONYL AMINOPEPTIDASE, AMINOPEPTIDASE P"/>
    <property type="match status" value="1"/>
</dbReference>
<dbReference type="InterPro" id="IPR036005">
    <property type="entry name" value="Creatinase/aminopeptidase-like"/>
</dbReference>
<dbReference type="Gene3D" id="1.10.10.10">
    <property type="entry name" value="Winged helix-like DNA-binding domain superfamily/Winged helix DNA-binding domain"/>
    <property type="match status" value="1"/>
</dbReference>
<dbReference type="Gene3D" id="3.90.230.10">
    <property type="entry name" value="Creatinase/methionine aminopeptidase superfamily"/>
    <property type="match status" value="1"/>
</dbReference>
<dbReference type="InterPro" id="IPR036388">
    <property type="entry name" value="WH-like_DNA-bd_sf"/>
</dbReference>
<dbReference type="Proteomes" id="UP001479436">
    <property type="component" value="Unassembled WGS sequence"/>
</dbReference>
<dbReference type="InterPro" id="IPR036390">
    <property type="entry name" value="WH_DNA-bd_sf"/>
</dbReference>
<evidence type="ECO:0000259" key="13">
    <source>
        <dbReference type="Pfam" id="PF00557"/>
    </source>
</evidence>
<evidence type="ECO:0000256" key="7">
    <source>
        <dbReference type="ARBA" id="ARBA00022801"/>
    </source>
</evidence>
<evidence type="ECO:0000256" key="10">
    <source>
        <dbReference type="ARBA" id="ARBA00026155"/>
    </source>
</evidence>